<evidence type="ECO:0000259" key="6">
    <source>
        <dbReference type="SMART" id="SM00478"/>
    </source>
</evidence>
<dbReference type="GO" id="GO:0140097">
    <property type="term" value="F:catalytic activity, acting on DNA"/>
    <property type="evidence" value="ECO:0007669"/>
    <property type="project" value="UniProtKB-ARBA"/>
</dbReference>
<dbReference type="PROSITE" id="PS00687">
    <property type="entry name" value="ALDEHYDE_DEHYDR_GLU"/>
    <property type="match status" value="1"/>
</dbReference>
<organism evidence="7 8">
    <name type="scientific">Carpinus fangiana</name>
    <dbReference type="NCBI Taxonomy" id="176857"/>
    <lineage>
        <taxon>Eukaryota</taxon>
        <taxon>Viridiplantae</taxon>
        <taxon>Streptophyta</taxon>
        <taxon>Embryophyta</taxon>
        <taxon>Tracheophyta</taxon>
        <taxon>Spermatophyta</taxon>
        <taxon>Magnoliopsida</taxon>
        <taxon>eudicotyledons</taxon>
        <taxon>Gunneridae</taxon>
        <taxon>Pentapetalae</taxon>
        <taxon>rosids</taxon>
        <taxon>fabids</taxon>
        <taxon>Fagales</taxon>
        <taxon>Betulaceae</taxon>
        <taxon>Carpinus</taxon>
    </lineage>
</organism>
<dbReference type="PROSITE" id="PS00070">
    <property type="entry name" value="ALDEHYDE_DEHYDR_CYS"/>
    <property type="match status" value="1"/>
</dbReference>
<evidence type="ECO:0000256" key="1">
    <source>
        <dbReference type="ARBA" id="ARBA00009986"/>
    </source>
</evidence>
<evidence type="ECO:0000256" key="4">
    <source>
        <dbReference type="RuleBase" id="RU003345"/>
    </source>
</evidence>
<dbReference type="SMART" id="SM00478">
    <property type="entry name" value="ENDO3c"/>
    <property type="match status" value="1"/>
</dbReference>
<evidence type="ECO:0000256" key="2">
    <source>
        <dbReference type="ARBA" id="ARBA00023002"/>
    </source>
</evidence>
<feature type="active site" evidence="3">
    <location>
        <position position="768"/>
    </location>
</feature>
<dbReference type="CDD" id="cd00056">
    <property type="entry name" value="ENDO3c"/>
    <property type="match status" value="1"/>
</dbReference>
<sequence length="1419" mass="153318">MSRTTRRSAMQAIKTEPKSPDENGPASKVKVKSEKQTDGVNIKVESPSTAAKRKRSGISVKAENIKQEQKDDEAATPATKKVKANATKSKKPSEKDLQSGADMAAGFLKNRDSQRTESSSKKAERTKNNPYGLSPGESPYPTYPHPTPEECQKVNDILSKAHGKVQAPKTIPTPSLNSSGCGEVPSVLDALVRTRLSAATNNQNSSRAFRGIVEKFGILKEGVGKGSVDWNKVRLANQKDLFEAIKSGGLADVKSRDIKNILQMVYEENQERAGTLSKGKAEALDNVKEEPDEEQMHEVAKARSDVLSLDHLHLLDNDSAFNKLLEYPGIGPKTASCVLLFCMQRPSFAVDTHVFRLTKWLGWVPTDQQAKAMAKARAKEEGSKRVSSGQVTRNSTYAHLDVKIPDELKYPLHYLLIKHGKNCGWCSAKAGAAAKVGTCPLAHLMKGKDIRERSIRALAPRHIQMKLHWYNLPLKCCAGKLARSGQFIDAANKQSLNVELPELDMDFSWQDVPSIPPLLAAFFAILVSFVLVRTLISNNEAAVQYAVTIPSPCLEKQPSTYEIVQTPALQCYCPSNGRLLGRINPYSAEGIDRIIDKAEEAQLVWARTTFAQRRKVLVTAEKLTWTIKHGERALRPDKRGTSFLMMYKKNEVRYEPLGVVAACVSWNYPFHNLLNGIISAIFAGNAIVVKASEQTAWSAQYYISIVRGALSTCGHSPEIVQTVVCWPSVAPHLTSHPSLSHITFIGSRPVAHAVATSAAKALTPVCVELGGKDAAIVLDDVGADIKRIASILMRGVFQSAGQNCIGIERVVATPKSYDTLLQMIAPRVKALKLGSALDDEEAVDVGACISPAGFDRLEALIKDAQDRGAQLLCGGTRYAHPKYPMGHYFSPTLLTGVTPDMPIAQQELFAPVFVLMRATDVDDAIRIANSTPYALGASVFGRSTRDLERVTREVSAGMVAVNDFAAYYMCSLPFGGVRGSGYGRFGGAEGLRALCNAKSVCRDRVGFMSTSIPPRLDYPGETRQAGTKAKAWEFVQGIVELGYGIGPAAKIKGIVKLALNGNYSVEKGRQSDSSFRDLLCEDRDGSSVVRTAQIALLDRRVTTLQRTRAHKRISILGPAQRSSLHIIQVNVSNPGRLLGRVVAAVHLLGERLGPAHGVAGRVAADQLLGHVGVPDVVQVGRGAVEGDGDVVAADLVRLVVQRLRHVAQEVDEELQRLLLVGRGQAAVLHALERGVCNGAHDAAAGAAVTVEVDATGSGGVVVGIDEVEWCGEFAGGCVAEGICPGSDAGEVGGAIVAQDALGPLDSLVRHVKLSKVTDGHVAQGTPCMGGWEKRREGQEDCSCGRHDADTWYGRRIGESGRCLGNGDDHQGLYTIYILDTAAHQWVVKIICQLSEPLQPYSKVEEICVSTAVGRYTCSH</sequence>
<dbReference type="PANTHER" id="PTHR47203:SF1">
    <property type="entry name" value="HYPOTHETICAL BASE EXCISION DNA REPAIR PROTEIN (EUROFUNG)"/>
    <property type="match status" value="1"/>
</dbReference>
<gene>
    <name evidence="7" type="ORF">FH972_021214</name>
</gene>
<dbReference type="GO" id="GO:0016620">
    <property type="term" value="F:oxidoreductase activity, acting on the aldehyde or oxo group of donors, NAD or NADP as acceptor"/>
    <property type="evidence" value="ECO:0007669"/>
    <property type="project" value="InterPro"/>
</dbReference>
<dbReference type="Pfam" id="PF00730">
    <property type="entry name" value="HhH-GPD"/>
    <property type="match status" value="1"/>
</dbReference>
<dbReference type="InterPro" id="IPR016160">
    <property type="entry name" value="Ald_DH_CS_CYS"/>
</dbReference>
<evidence type="ECO:0000256" key="5">
    <source>
        <dbReference type="SAM" id="MobiDB-lite"/>
    </source>
</evidence>
<dbReference type="Gene3D" id="1.10.340.30">
    <property type="entry name" value="Hypothetical protein, domain 2"/>
    <property type="match status" value="1"/>
</dbReference>
<proteinExistence type="inferred from homology"/>
<dbReference type="InterPro" id="IPR003265">
    <property type="entry name" value="HhH-GPD_domain"/>
</dbReference>
<dbReference type="EMBL" id="VIBQ01000009">
    <property type="protein sequence ID" value="KAB8336907.1"/>
    <property type="molecule type" value="Genomic_DNA"/>
</dbReference>
<dbReference type="InterPro" id="IPR016162">
    <property type="entry name" value="Ald_DH_N"/>
</dbReference>
<dbReference type="FunFam" id="3.40.309.10:FF:000024">
    <property type="entry name" value="Betaine aldehyde dehydrogenase"/>
    <property type="match status" value="1"/>
</dbReference>
<dbReference type="SUPFAM" id="SSF48150">
    <property type="entry name" value="DNA-glycosylase"/>
    <property type="match status" value="1"/>
</dbReference>
<dbReference type="Gene3D" id="3.40.605.10">
    <property type="entry name" value="Aldehyde Dehydrogenase, Chain A, domain 1"/>
    <property type="match status" value="2"/>
</dbReference>
<feature type="compositionally biased region" description="Basic and acidic residues" evidence="5">
    <location>
        <begin position="109"/>
        <end position="127"/>
    </location>
</feature>
<feature type="domain" description="HhH-GPD" evidence="6">
    <location>
        <begin position="196"/>
        <end position="422"/>
    </location>
</feature>
<evidence type="ECO:0000313" key="8">
    <source>
        <dbReference type="Proteomes" id="UP000327013"/>
    </source>
</evidence>
<accession>A0A5N6KQV2</accession>
<dbReference type="Gene3D" id="1.10.1670.10">
    <property type="entry name" value="Helix-hairpin-Helix base-excision DNA repair enzymes (C-terminal)"/>
    <property type="match status" value="1"/>
</dbReference>
<keyword evidence="2 4" id="KW-0560">Oxidoreductase</keyword>
<comment type="caution">
    <text evidence="7">The sequence shown here is derived from an EMBL/GenBank/DDBJ whole genome shotgun (WGS) entry which is preliminary data.</text>
</comment>
<feature type="compositionally biased region" description="Basic and acidic residues" evidence="5">
    <location>
        <begin position="63"/>
        <end position="73"/>
    </location>
</feature>
<dbReference type="OrthoDB" id="310895at2759"/>
<dbReference type="InterPro" id="IPR016163">
    <property type="entry name" value="Ald_DH_C"/>
</dbReference>
<dbReference type="SUPFAM" id="SSF53720">
    <property type="entry name" value="ALDH-like"/>
    <property type="match status" value="1"/>
</dbReference>
<dbReference type="Pfam" id="PF00171">
    <property type="entry name" value="Aldedh"/>
    <property type="match status" value="1"/>
</dbReference>
<dbReference type="GO" id="GO:0006284">
    <property type="term" value="P:base-excision repair"/>
    <property type="evidence" value="ECO:0007669"/>
    <property type="project" value="InterPro"/>
</dbReference>
<dbReference type="GO" id="GO:0016787">
    <property type="term" value="F:hydrolase activity"/>
    <property type="evidence" value="ECO:0007669"/>
    <property type="project" value="UniProtKB-ARBA"/>
</dbReference>
<dbReference type="InterPro" id="IPR016161">
    <property type="entry name" value="Ald_DH/histidinol_DH"/>
</dbReference>
<dbReference type="InterPro" id="IPR015590">
    <property type="entry name" value="Aldehyde_DH_dom"/>
</dbReference>
<dbReference type="Proteomes" id="UP000327013">
    <property type="component" value="Unassembled WGS sequence"/>
</dbReference>
<dbReference type="InterPro" id="IPR011257">
    <property type="entry name" value="DNA_glycosylase"/>
</dbReference>
<dbReference type="InterPro" id="IPR023170">
    <property type="entry name" value="HhH_base_excis_C"/>
</dbReference>
<feature type="compositionally biased region" description="Low complexity" evidence="5">
    <location>
        <begin position="75"/>
        <end position="87"/>
    </location>
</feature>
<reference evidence="7 8" key="1">
    <citation type="submission" date="2019-06" db="EMBL/GenBank/DDBJ databases">
        <title>A chromosomal-level reference genome of Carpinus fangiana (Coryloideae, Betulaceae).</title>
        <authorList>
            <person name="Yang X."/>
            <person name="Wang Z."/>
            <person name="Zhang L."/>
            <person name="Hao G."/>
            <person name="Liu J."/>
            <person name="Yang Y."/>
        </authorList>
    </citation>
    <scope>NUCLEOTIDE SEQUENCE [LARGE SCALE GENOMIC DNA]</scope>
    <source>
        <strain evidence="7">Cfa_2016G</strain>
        <tissue evidence="7">Leaf</tissue>
    </source>
</reference>
<dbReference type="Gene3D" id="3.40.309.10">
    <property type="entry name" value="Aldehyde Dehydrogenase, Chain A, domain 2"/>
    <property type="match status" value="1"/>
</dbReference>
<dbReference type="InterPro" id="IPR029510">
    <property type="entry name" value="Ald_DH_CS_GLU"/>
</dbReference>
<protein>
    <recommendedName>
        <fullName evidence="6">HhH-GPD domain-containing protein</fullName>
    </recommendedName>
</protein>
<evidence type="ECO:0000256" key="3">
    <source>
        <dbReference type="PROSITE-ProRule" id="PRU10007"/>
    </source>
</evidence>
<keyword evidence="8" id="KW-1185">Reference proteome</keyword>
<comment type="similarity">
    <text evidence="1 4">Belongs to the aldehyde dehydrogenase family.</text>
</comment>
<evidence type="ECO:0000313" key="7">
    <source>
        <dbReference type="EMBL" id="KAB8336907.1"/>
    </source>
</evidence>
<name>A0A5N6KQV2_9ROSI</name>
<dbReference type="PANTHER" id="PTHR47203">
    <property type="match status" value="1"/>
</dbReference>
<feature type="region of interest" description="Disordered" evidence="5">
    <location>
        <begin position="1"/>
        <end position="150"/>
    </location>
</feature>